<protein>
    <submittedName>
        <fullName evidence="1">Glycosyl transferases group 1</fullName>
    </submittedName>
</protein>
<dbReference type="Gene3D" id="3.40.50.2000">
    <property type="entry name" value="Glycogen Phosphorylase B"/>
    <property type="match status" value="1"/>
</dbReference>
<dbReference type="SUPFAM" id="SSF53756">
    <property type="entry name" value="UDP-Glycosyltransferase/glycogen phosphorylase"/>
    <property type="match status" value="1"/>
</dbReference>
<comment type="caution">
    <text evidence="1">The sequence shown here is derived from an EMBL/GenBank/DDBJ whole genome shotgun (WGS) entry which is preliminary data.</text>
</comment>
<evidence type="ECO:0000313" key="2">
    <source>
        <dbReference type="Proteomes" id="UP000198615"/>
    </source>
</evidence>
<dbReference type="PANTHER" id="PTHR12526">
    <property type="entry name" value="GLYCOSYLTRANSFERASE"/>
    <property type="match status" value="1"/>
</dbReference>
<dbReference type="Proteomes" id="UP000198615">
    <property type="component" value="Unassembled WGS sequence"/>
</dbReference>
<dbReference type="Pfam" id="PF13692">
    <property type="entry name" value="Glyco_trans_1_4"/>
    <property type="match status" value="1"/>
</dbReference>
<keyword evidence="2" id="KW-1185">Reference proteome</keyword>
<keyword evidence="1" id="KW-0808">Transferase</keyword>
<reference evidence="1 2" key="1">
    <citation type="submission" date="2016-10" db="EMBL/GenBank/DDBJ databases">
        <authorList>
            <person name="Varghese N."/>
            <person name="Submissions S."/>
        </authorList>
    </citation>
    <scope>NUCLEOTIDE SEQUENCE [LARGE SCALE GENOMIC DNA]</scope>
    <source>
        <strain evidence="1 2">DSM 18839</strain>
    </source>
</reference>
<gene>
    <name evidence="1" type="ORF">SAMN05660686_00605</name>
</gene>
<dbReference type="OrthoDB" id="9801573at2"/>
<dbReference type="GO" id="GO:0016757">
    <property type="term" value="F:glycosyltransferase activity"/>
    <property type="evidence" value="ECO:0007669"/>
    <property type="project" value="TreeGrafter"/>
</dbReference>
<name>A0A8G2EVA2_9PROT</name>
<proteinExistence type="predicted"/>
<organism evidence="1 2">
    <name type="scientific">Thalassobaculum litoreum DSM 18839</name>
    <dbReference type="NCBI Taxonomy" id="1123362"/>
    <lineage>
        <taxon>Bacteria</taxon>
        <taxon>Pseudomonadati</taxon>
        <taxon>Pseudomonadota</taxon>
        <taxon>Alphaproteobacteria</taxon>
        <taxon>Rhodospirillales</taxon>
        <taxon>Thalassobaculaceae</taxon>
        <taxon>Thalassobaculum</taxon>
    </lineage>
</organism>
<evidence type="ECO:0000313" key="1">
    <source>
        <dbReference type="EMBL" id="SDF18215.1"/>
    </source>
</evidence>
<dbReference type="PANTHER" id="PTHR12526:SF625">
    <property type="entry name" value="PHOSPHATIDYLINOSITOL GLYCAN-CLASS A"/>
    <property type="match status" value="1"/>
</dbReference>
<dbReference type="EMBL" id="FNBW01000001">
    <property type="protein sequence ID" value="SDF18215.1"/>
    <property type="molecule type" value="Genomic_DNA"/>
</dbReference>
<dbReference type="RefSeq" id="WP_093148038.1">
    <property type="nucleotide sequence ID" value="NZ_FNBW01000001.1"/>
</dbReference>
<sequence>MSPSNYIGLRPFWEALDIGDVATTKRLLQSVGDEERETAPFVLAEAAMAFSGGDMIQAGESIDRYVGRWPNEPEGIEWAIRIHHVAGQVERAQKIRALRDRAAALARLDLERRFIECGSDTLRLVEDVVTDTAISAAVRIRLGEILFGRNLLGPGQSDGIFDAIGERAQNWPAQSRLFWATVLFNFSSRTPEALDRLFELARNDEIDLDSFAALQVVINRVVGFGNMKVFAARYDLLSLLHLRWAARIDAAMDEQDRRRLRRIEAPAEPTRRIAILAPPLVSLFHAPTARTLDLSAALIGDHGYQVRIFAGGPCSLRPRAPVAGDAFHNVQADALSASSIVFEGIKIEIASGFLDDGQYRRPVTVAGDILAFQPDAVISYGDASPVQSLLADRVPILVMPTGSAPPVGPLDRFAGEWSEDALNEQVARGAWPADLIERAVFGATGVKLPPPRSLRRRQDLVPGARLVLGVAGTRLAQEIRGAFATRLAALLVDRPDLHLVLIGGGDRAALIGGELAPVADRVQVLEFSDDLAGLFCGCDVVLNPYRQGGGTGLAMAMSVGCPVVCLESGDGATLLAREDLSPDLDAYFRRLNRLIDDEAFRREVGDRMPAQVERMLGFDRSIQQVVWAVENMAADFRAGAASPAIRYREKDRNGRRTAAQ</sequence>
<accession>A0A8G2EVA2</accession>
<dbReference type="AlphaFoldDB" id="A0A8G2EVA2"/>